<reference evidence="2" key="1">
    <citation type="submission" date="2019-11" db="EMBL/GenBank/DDBJ databases">
        <title>Bipolaris sorokiniana Genome sequencing.</title>
        <authorList>
            <person name="Wang H."/>
        </authorList>
    </citation>
    <scope>NUCLEOTIDE SEQUENCE</scope>
</reference>
<name>A0A8H5ZNP6_COCSA</name>
<organism evidence="2 3">
    <name type="scientific">Cochliobolus sativus</name>
    <name type="common">Common root rot and spot blotch fungus</name>
    <name type="synonym">Bipolaris sorokiniana</name>
    <dbReference type="NCBI Taxonomy" id="45130"/>
    <lineage>
        <taxon>Eukaryota</taxon>
        <taxon>Fungi</taxon>
        <taxon>Dikarya</taxon>
        <taxon>Ascomycota</taxon>
        <taxon>Pezizomycotina</taxon>
        <taxon>Dothideomycetes</taxon>
        <taxon>Pleosporomycetidae</taxon>
        <taxon>Pleosporales</taxon>
        <taxon>Pleosporineae</taxon>
        <taxon>Pleosporaceae</taxon>
        <taxon>Bipolaris</taxon>
    </lineage>
</organism>
<proteinExistence type="predicted"/>
<evidence type="ECO:0000313" key="2">
    <source>
        <dbReference type="EMBL" id="KAF5852234.1"/>
    </source>
</evidence>
<accession>A0A8H5ZNP6</accession>
<dbReference type="Proteomes" id="UP000624244">
    <property type="component" value="Unassembled WGS sequence"/>
</dbReference>
<gene>
    <name evidence="2" type="ORF">GGP41_000972</name>
</gene>
<protein>
    <submittedName>
        <fullName evidence="2">Uncharacterized protein</fullName>
    </submittedName>
</protein>
<comment type="caution">
    <text evidence="2">The sequence shown here is derived from an EMBL/GenBank/DDBJ whole genome shotgun (WGS) entry which is preliminary data.</text>
</comment>
<sequence>MAIARIGSLNDQVVLLAISPVSKKDITALQNMGGLISLIKKSPRRKSSVTRSISPGLAATNDSEVELQRLTLAESRNSVEDGSEGVKLELDAPVPILTTISPRPNPYVLGLKRAGRAMFAPKKTPSVTERSEGQGGQESLRVS</sequence>
<dbReference type="EMBL" id="WNKQ01000004">
    <property type="protein sequence ID" value="KAF5852234.1"/>
    <property type="molecule type" value="Genomic_DNA"/>
</dbReference>
<evidence type="ECO:0000313" key="3">
    <source>
        <dbReference type="Proteomes" id="UP000624244"/>
    </source>
</evidence>
<feature type="region of interest" description="Disordered" evidence="1">
    <location>
        <begin position="119"/>
        <end position="143"/>
    </location>
</feature>
<dbReference type="AlphaFoldDB" id="A0A8H5ZNP6"/>
<evidence type="ECO:0000256" key="1">
    <source>
        <dbReference type="SAM" id="MobiDB-lite"/>
    </source>
</evidence>